<keyword evidence="1" id="KW-0732">Signal</keyword>
<comment type="caution">
    <text evidence="2">The sequence shown here is derived from an EMBL/GenBank/DDBJ whole genome shotgun (WGS) entry which is preliminary data.</text>
</comment>
<dbReference type="AlphaFoldDB" id="A0A0W0EXC8"/>
<gene>
    <name evidence="2" type="ORF">WG66_18665</name>
</gene>
<feature type="chain" id="PRO_5006901236" description="Extracellular membrane protein CFEM domain-containing protein" evidence="1">
    <location>
        <begin position="23"/>
        <end position="174"/>
    </location>
</feature>
<reference evidence="2 3" key="1">
    <citation type="submission" date="2015-12" db="EMBL/GenBank/DDBJ databases">
        <title>Draft genome sequence of Moniliophthora roreri, the causal agent of frosty pod rot of cacao.</title>
        <authorList>
            <person name="Aime M.C."/>
            <person name="Diaz-Valderrama J.R."/>
            <person name="Kijpornyongpan T."/>
            <person name="Phillips-Mora W."/>
        </authorList>
    </citation>
    <scope>NUCLEOTIDE SEQUENCE [LARGE SCALE GENOMIC DNA]</scope>
    <source>
        <strain evidence="2 3">MCA 2952</strain>
    </source>
</reference>
<protein>
    <recommendedName>
        <fullName evidence="4">Extracellular membrane protein CFEM domain-containing protein</fullName>
    </recommendedName>
</protein>
<evidence type="ECO:0000256" key="1">
    <source>
        <dbReference type="SAM" id="SignalP"/>
    </source>
</evidence>
<dbReference type="EMBL" id="LATX01002464">
    <property type="protein sequence ID" value="KTB28744.1"/>
    <property type="molecule type" value="Genomic_DNA"/>
</dbReference>
<dbReference type="Proteomes" id="UP000054988">
    <property type="component" value="Unassembled WGS sequence"/>
</dbReference>
<accession>A0A0W0EXC8</accession>
<evidence type="ECO:0000313" key="3">
    <source>
        <dbReference type="Proteomes" id="UP000054988"/>
    </source>
</evidence>
<proteinExistence type="predicted"/>
<feature type="signal peptide" evidence="1">
    <location>
        <begin position="1"/>
        <end position="22"/>
    </location>
</feature>
<evidence type="ECO:0008006" key="4">
    <source>
        <dbReference type="Google" id="ProtNLM"/>
    </source>
</evidence>
<evidence type="ECO:0000313" key="2">
    <source>
        <dbReference type="EMBL" id="KTB28744.1"/>
    </source>
</evidence>
<sequence>MHFTSIALPLVCLASRLGVTLAQSVLWMLILHGAKAPYAYVRSNTGDGPLGIPQNQIPSSCAAGCGILSTLRYCNNDQTCMCTEDNASSLNTCMNCVGSNGFISEEELQQRVDSYVNDCNNAGKQIPNIVVDDKAPAAEAASSENGGGDASSASRTTLGFSALVVAAGVVLSTW</sequence>
<name>A0A0W0EXC8_MONRR</name>
<organism evidence="2 3">
    <name type="scientific">Moniliophthora roreri</name>
    <name type="common">Frosty pod rot fungus</name>
    <name type="synonym">Monilia roreri</name>
    <dbReference type="NCBI Taxonomy" id="221103"/>
    <lineage>
        <taxon>Eukaryota</taxon>
        <taxon>Fungi</taxon>
        <taxon>Dikarya</taxon>
        <taxon>Basidiomycota</taxon>
        <taxon>Agaricomycotina</taxon>
        <taxon>Agaricomycetes</taxon>
        <taxon>Agaricomycetidae</taxon>
        <taxon>Agaricales</taxon>
        <taxon>Marasmiineae</taxon>
        <taxon>Marasmiaceae</taxon>
        <taxon>Moniliophthora</taxon>
    </lineage>
</organism>